<gene>
    <name evidence="1" type="ORF">GXW78_07615</name>
</gene>
<dbReference type="EMBL" id="JAAEDI010000006">
    <property type="protein sequence ID" value="MBR0649522.1"/>
    <property type="molecule type" value="Genomic_DNA"/>
</dbReference>
<dbReference type="NCBIfam" id="TIGR01539">
    <property type="entry name" value="portal_lambda"/>
    <property type="match status" value="1"/>
</dbReference>
<dbReference type="Proteomes" id="UP000698752">
    <property type="component" value="Unassembled WGS sequence"/>
</dbReference>
<dbReference type="Pfam" id="PF05136">
    <property type="entry name" value="Phage_portal_2"/>
    <property type="match status" value="1"/>
</dbReference>
<keyword evidence="2" id="KW-1185">Reference proteome</keyword>
<reference evidence="2" key="1">
    <citation type="journal article" date="2021" name="Syst. Appl. Microbiol.">
        <title>Roseomonas hellenica sp. nov., isolated from roots of wild-growing Alkanna tinctoria.</title>
        <authorList>
            <person name="Rat A."/>
            <person name="Naranjo H.D."/>
            <person name="Lebbe L."/>
            <person name="Cnockaert M."/>
            <person name="Krigas N."/>
            <person name="Grigoriadou K."/>
            <person name="Maloupa E."/>
            <person name="Willems A."/>
        </authorList>
    </citation>
    <scope>NUCLEOTIDE SEQUENCE [LARGE SCALE GENOMIC DNA]</scope>
    <source>
        <strain evidence="2">LMG 31159</strain>
    </source>
</reference>
<accession>A0ABS5EET2</accession>
<sequence>MSTPTILGADGLPIARSSGRRLASAGGYQAGDLLSQELAGWNPLLTSPDAAMGFSRRTVMARIADLVRNDGWASGAVTRIVDGAVGADLRPAPKPDFRSLAWYSPAFDARWAAEFTTWAKGCWRDWAHDPACWADTARQGTIPDLFRLGFRTMLVEGDALGLVSWRPERLAYGRGVYATTTALVAPSRLSNPNDGMDTDRMRAGVELDADGAAVAYHFREAHPGDFTSSPVRYAWRRWVRETRWGRPVVVHYFERDEIEQHRGVGVLTPVLARMKALTRYDGVELQAAIVNAIFAAYVQSPFDTDLVQEALGDGGSLPAYQQARADFHADKRLAVNGVRLAHLFPGETINTIAANRPSGNYPDFVNAVLRNIASATGQSEMQVSQDWSRTNYSSARAALLETWKTLTRRRHGFARGFAHPIWCAFLEEAMERDAPPLPAGAPDYVEMRAAYSRADWRGPGRGYIDPVKEPAGAQLRMEAGLSTLEHEAAENSGMDWEDVLDQRAREIEAFRQRGLPVPGWAGQVAAASLAPEPQDGPVPEDAS</sequence>
<organism evidence="1 2">
    <name type="scientific">Neoroseomonas terrae</name>
    <dbReference type="NCBI Taxonomy" id="424799"/>
    <lineage>
        <taxon>Bacteria</taxon>
        <taxon>Pseudomonadati</taxon>
        <taxon>Pseudomonadota</taxon>
        <taxon>Alphaproteobacteria</taxon>
        <taxon>Acetobacterales</taxon>
        <taxon>Acetobacteraceae</taxon>
        <taxon>Neoroseomonas</taxon>
    </lineage>
</organism>
<comment type="caution">
    <text evidence="1">The sequence shown here is derived from an EMBL/GenBank/DDBJ whole genome shotgun (WGS) entry which is preliminary data.</text>
</comment>
<evidence type="ECO:0000313" key="2">
    <source>
        <dbReference type="Proteomes" id="UP000698752"/>
    </source>
</evidence>
<dbReference type="InterPro" id="IPR006429">
    <property type="entry name" value="Phage_lambda_portal"/>
</dbReference>
<protein>
    <submittedName>
        <fullName evidence="1">Phage portal protein</fullName>
    </submittedName>
</protein>
<name>A0ABS5EET2_9PROT</name>
<evidence type="ECO:0000313" key="1">
    <source>
        <dbReference type="EMBL" id="MBR0649522.1"/>
    </source>
</evidence>
<proteinExistence type="predicted"/>
<dbReference type="RefSeq" id="WP_211867540.1">
    <property type="nucleotide sequence ID" value="NZ_JAAEDI010000006.1"/>
</dbReference>